<reference evidence="1" key="2">
    <citation type="journal article" date="2015" name="Fish Shellfish Immunol.">
        <title>Early steps in the European eel (Anguilla anguilla)-Vibrio vulnificus interaction in the gills: Role of the RtxA13 toxin.</title>
        <authorList>
            <person name="Callol A."/>
            <person name="Pajuelo D."/>
            <person name="Ebbesson L."/>
            <person name="Teles M."/>
            <person name="MacKenzie S."/>
            <person name="Amaro C."/>
        </authorList>
    </citation>
    <scope>NUCLEOTIDE SEQUENCE</scope>
</reference>
<dbReference type="AlphaFoldDB" id="A0A0E9U2P4"/>
<reference evidence="1" key="1">
    <citation type="submission" date="2014-11" db="EMBL/GenBank/DDBJ databases">
        <authorList>
            <person name="Amaro Gonzalez C."/>
        </authorList>
    </citation>
    <scope>NUCLEOTIDE SEQUENCE</scope>
</reference>
<accession>A0A0E9U2P4</accession>
<dbReference type="EMBL" id="GBXM01048570">
    <property type="protein sequence ID" value="JAH60007.1"/>
    <property type="molecule type" value="Transcribed_RNA"/>
</dbReference>
<name>A0A0E9U2P4_ANGAN</name>
<sequence length="38" mass="4661">MTKIFKRLWCLKRKAWNMKNENDRSTLRKGQSSFNFPV</sequence>
<proteinExistence type="predicted"/>
<evidence type="ECO:0000313" key="1">
    <source>
        <dbReference type="EMBL" id="JAH60007.1"/>
    </source>
</evidence>
<organism evidence="1">
    <name type="scientific">Anguilla anguilla</name>
    <name type="common">European freshwater eel</name>
    <name type="synonym">Muraena anguilla</name>
    <dbReference type="NCBI Taxonomy" id="7936"/>
    <lineage>
        <taxon>Eukaryota</taxon>
        <taxon>Metazoa</taxon>
        <taxon>Chordata</taxon>
        <taxon>Craniata</taxon>
        <taxon>Vertebrata</taxon>
        <taxon>Euteleostomi</taxon>
        <taxon>Actinopterygii</taxon>
        <taxon>Neopterygii</taxon>
        <taxon>Teleostei</taxon>
        <taxon>Anguilliformes</taxon>
        <taxon>Anguillidae</taxon>
        <taxon>Anguilla</taxon>
    </lineage>
</organism>
<protein>
    <submittedName>
        <fullName evidence="1">Uncharacterized protein</fullName>
    </submittedName>
</protein>